<dbReference type="Pfam" id="PF03466">
    <property type="entry name" value="LysR_substrate"/>
    <property type="match status" value="1"/>
</dbReference>
<dbReference type="InterPro" id="IPR000847">
    <property type="entry name" value="LysR_HTH_N"/>
</dbReference>
<dbReference type="RefSeq" id="WP_200239038.1">
    <property type="nucleotide sequence ID" value="NZ_JAENGP010000019.1"/>
</dbReference>
<keyword evidence="2" id="KW-0805">Transcription regulation</keyword>
<proteinExistence type="inferred from homology"/>
<name>A0ABS1EHE2_9BURK</name>
<organism evidence="6 7">
    <name type="scientific">Advenella mandrilli</name>
    <dbReference type="NCBI Taxonomy" id="2800330"/>
    <lineage>
        <taxon>Bacteria</taxon>
        <taxon>Pseudomonadati</taxon>
        <taxon>Pseudomonadota</taxon>
        <taxon>Betaproteobacteria</taxon>
        <taxon>Burkholderiales</taxon>
        <taxon>Alcaligenaceae</taxon>
    </lineage>
</organism>
<evidence type="ECO:0000256" key="3">
    <source>
        <dbReference type="ARBA" id="ARBA00023125"/>
    </source>
</evidence>
<dbReference type="CDD" id="cd08459">
    <property type="entry name" value="PBP2_DntR_NahR_LinR_like"/>
    <property type="match status" value="1"/>
</dbReference>
<comment type="similarity">
    <text evidence="1">Belongs to the LysR transcriptional regulatory family.</text>
</comment>
<dbReference type="Pfam" id="PF00126">
    <property type="entry name" value="HTH_1"/>
    <property type="match status" value="1"/>
</dbReference>
<dbReference type="InterPro" id="IPR036390">
    <property type="entry name" value="WH_DNA-bd_sf"/>
</dbReference>
<evidence type="ECO:0000313" key="6">
    <source>
        <dbReference type="EMBL" id="MBK1782425.1"/>
    </source>
</evidence>
<comment type="caution">
    <text evidence="6">The sequence shown here is derived from an EMBL/GenBank/DDBJ whole genome shotgun (WGS) entry which is preliminary data.</text>
</comment>
<dbReference type="Proteomes" id="UP000635316">
    <property type="component" value="Unassembled WGS sequence"/>
</dbReference>
<dbReference type="InterPro" id="IPR005119">
    <property type="entry name" value="LysR_subst-bd"/>
</dbReference>
<dbReference type="SUPFAM" id="SSF53850">
    <property type="entry name" value="Periplasmic binding protein-like II"/>
    <property type="match status" value="1"/>
</dbReference>
<evidence type="ECO:0000259" key="5">
    <source>
        <dbReference type="PROSITE" id="PS50931"/>
    </source>
</evidence>
<keyword evidence="7" id="KW-1185">Reference proteome</keyword>
<evidence type="ECO:0000256" key="4">
    <source>
        <dbReference type="ARBA" id="ARBA00023163"/>
    </source>
</evidence>
<evidence type="ECO:0000256" key="1">
    <source>
        <dbReference type="ARBA" id="ARBA00009437"/>
    </source>
</evidence>
<reference evidence="6 7" key="1">
    <citation type="submission" date="2020-12" db="EMBL/GenBank/DDBJ databases">
        <authorList>
            <person name="Lu T."/>
            <person name="Wang Q."/>
            <person name="Han X."/>
        </authorList>
    </citation>
    <scope>NUCLEOTIDE SEQUENCE [LARGE SCALE GENOMIC DNA]</scope>
    <source>
        <strain evidence="6 7">WQ 585</strain>
    </source>
</reference>
<dbReference type="InterPro" id="IPR036388">
    <property type="entry name" value="WH-like_DNA-bd_sf"/>
</dbReference>
<dbReference type="PANTHER" id="PTHR30118:SF15">
    <property type="entry name" value="TRANSCRIPTIONAL REGULATORY PROTEIN"/>
    <property type="match status" value="1"/>
</dbReference>
<dbReference type="Gene3D" id="3.40.190.10">
    <property type="entry name" value="Periplasmic binding protein-like II"/>
    <property type="match status" value="2"/>
</dbReference>
<dbReference type="SUPFAM" id="SSF46785">
    <property type="entry name" value="Winged helix' DNA-binding domain"/>
    <property type="match status" value="1"/>
</dbReference>
<protein>
    <submittedName>
        <fullName evidence="6">LysR family transcriptional regulator</fullName>
    </submittedName>
</protein>
<dbReference type="EMBL" id="JAENGP010000019">
    <property type="protein sequence ID" value="MBK1782425.1"/>
    <property type="molecule type" value="Genomic_DNA"/>
</dbReference>
<keyword evidence="4" id="KW-0804">Transcription</keyword>
<evidence type="ECO:0000256" key="2">
    <source>
        <dbReference type="ARBA" id="ARBA00023015"/>
    </source>
</evidence>
<dbReference type="Gene3D" id="1.10.10.10">
    <property type="entry name" value="Winged helix-like DNA-binding domain superfamily/Winged helix DNA-binding domain"/>
    <property type="match status" value="1"/>
</dbReference>
<gene>
    <name evidence="6" type="ORF">JHL22_14505</name>
</gene>
<accession>A0ABS1EHE2</accession>
<dbReference type="PROSITE" id="PS50931">
    <property type="entry name" value="HTH_LYSR"/>
    <property type="match status" value="1"/>
</dbReference>
<feature type="domain" description="HTH lysR-type" evidence="5">
    <location>
        <begin position="6"/>
        <end position="63"/>
    </location>
</feature>
<evidence type="ECO:0000313" key="7">
    <source>
        <dbReference type="Proteomes" id="UP000635316"/>
    </source>
</evidence>
<dbReference type="PANTHER" id="PTHR30118">
    <property type="entry name" value="HTH-TYPE TRANSCRIPTIONAL REGULATOR LEUO-RELATED"/>
    <property type="match status" value="1"/>
</dbReference>
<keyword evidence="3" id="KW-0238">DNA-binding</keyword>
<dbReference type="InterPro" id="IPR050389">
    <property type="entry name" value="LysR-type_TF"/>
</dbReference>
<sequence>MHIDKLEFTQLRLLDAISKTRRITLAADQVGMTQSAASHSLGRLRQVLQDPIFVRTSQGMEPTPYGEILCVAISEALQLIHTGLEGKKLFDPKTSTHTFTIYMSEAGQIELLPGLLEYLRLNAPGITIHVERLPEKNQNQALESGHVDTAIGHITTMTNGFYQRLLFHEEYVCIADPNNPLFENGMTLDAYKKAKHGLANSSGMAHWRLDQHLLQQNIIRQSNLVVPEFLALPFLIPGSELVVTMPGRVAKKFAKIIPLRVMPLPVKIDPYDILLFWHERVHKDPANQWLRTVLATLFRN</sequence>